<dbReference type="InterPro" id="IPR036188">
    <property type="entry name" value="FAD/NAD-bd_sf"/>
</dbReference>
<dbReference type="InterPro" id="IPR002938">
    <property type="entry name" value="FAD-bd"/>
</dbReference>
<dbReference type="InterPro" id="IPR050641">
    <property type="entry name" value="RIFMO-like"/>
</dbReference>
<dbReference type="SUPFAM" id="SSF51905">
    <property type="entry name" value="FAD/NAD(P)-binding domain"/>
    <property type="match status" value="1"/>
</dbReference>
<evidence type="ECO:0000259" key="5">
    <source>
        <dbReference type="Pfam" id="PF01494"/>
    </source>
</evidence>
<dbReference type="GeneID" id="55999436"/>
<proteinExistence type="predicted"/>
<organism evidence="6 7">
    <name type="scientific">Talaromyces rugulosus</name>
    <name type="common">Penicillium rugulosum</name>
    <dbReference type="NCBI Taxonomy" id="121627"/>
    <lineage>
        <taxon>Eukaryota</taxon>
        <taxon>Fungi</taxon>
        <taxon>Dikarya</taxon>
        <taxon>Ascomycota</taxon>
        <taxon>Pezizomycotina</taxon>
        <taxon>Eurotiomycetes</taxon>
        <taxon>Eurotiomycetidae</taxon>
        <taxon>Eurotiales</taxon>
        <taxon>Trichocomaceae</taxon>
        <taxon>Talaromyces</taxon>
        <taxon>Talaromyces sect. Islandici</taxon>
    </lineage>
</organism>
<dbReference type="KEGG" id="trg:TRUGW13939_11960"/>
<keyword evidence="2" id="KW-0285">Flavoprotein</keyword>
<feature type="domain" description="FAD-binding" evidence="5">
    <location>
        <begin position="11"/>
        <end position="374"/>
    </location>
</feature>
<keyword evidence="7" id="KW-1185">Reference proteome</keyword>
<dbReference type="AlphaFoldDB" id="A0A7H8REG1"/>
<keyword evidence="4" id="KW-0560">Oxidoreductase</keyword>
<dbReference type="Proteomes" id="UP000509510">
    <property type="component" value="Chromosome VI"/>
</dbReference>
<evidence type="ECO:0000256" key="2">
    <source>
        <dbReference type="ARBA" id="ARBA00022630"/>
    </source>
</evidence>
<reference evidence="7" key="1">
    <citation type="submission" date="2020-06" db="EMBL/GenBank/DDBJ databases">
        <title>A chromosome-scale genome assembly of Talaromyces rugulosus W13939.</title>
        <authorList>
            <person name="Wang B."/>
            <person name="Guo L."/>
            <person name="Ye K."/>
            <person name="Wang L."/>
        </authorList>
    </citation>
    <scope>NUCLEOTIDE SEQUENCE [LARGE SCALE GENOMIC DNA]</scope>
    <source>
        <strain evidence="7">W13939</strain>
    </source>
</reference>
<dbReference type="PANTHER" id="PTHR43004:SF19">
    <property type="entry name" value="BINDING MONOOXYGENASE, PUTATIVE (JCVI)-RELATED"/>
    <property type="match status" value="1"/>
</dbReference>
<gene>
    <name evidence="6" type="ORF">TRUGW13939_11960</name>
</gene>
<name>A0A7H8REG1_TALRU</name>
<comment type="cofactor">
    <cofactor evidence="1">
        <name>FAD</name>
        <dbReference type="ChEBI" id="CHEBI:57692"/>
    </cofactor>
</comment>
<dbReference type="RefSeq" id="XP_035350957.1">
    <property type="nucleotide sequence ID" value="XM_035495064.1"/>
</dbReference>
<dbReference type="EMBL" id="CP055903">
    <property type="protein sequence ID" value="QKX64784.1"/>
    <property type="molecule type" value="Genomic_DNA"/>
</dbReference>
<dbReference type="Pfam" id="PF01494">
    <property type="entry name" value="FAD_binding_3"/>
    <property type="match status" value="1"/>
</dbReference>
<dbReference type="PRINTS" id="PR00420">
    <property type="entry name" value="RNGMNOXGNASE"/>
</dbReference>
<evidence type="ECO:0000256" key="4">
    <source>
        <dbReference type="ARBA" id="ARBA00023002"/>
    </source>
</evidence>
<dbReference type="Gene3D" id="3.40.30.120">
    <property type="match status" value="1"/>
</dbReference>
<protein>
    <recommendedName>
        <fullName evidence="5">FAD-binding domain-containing protein</fullName>
    </recommendedName>
</protein>
<evidence type="ECO:0000313" key="7">
    <source>
        <dbReference type="Proteomes" id="UP000509510"/>
    </source>
</evidence>
<dbReference type="PANTHER" id="PTHR43004">
    <property type="entry name" value="TRK SYSTEM POTASSIUM UPTAKE PROTEIN"/>
    <property type="match status" value="1"/>
</dbReference>
<dbReference type="Gene3D" id="3.50.50.60">
    <property type="entry name" value="FAD/NAD(P)-binding domain"/>
    <property type="match status" value="1"/>
</dbReference>
<evidence type="ECO:0000256" key="1">
    <source>
        <dbReference type="ARBA" id="ARBA00001974"/>
    </source>
</evidence>
<accession>A0A7H8REG1</accession>
<dbReference type="Gene3D" id="3.30.9.10">
    <property type="entry name" value="D-Amino Acid Oxidase, subunit A, domain 2"/>
    <property type="match status" value="1"/>
</dbReference>
<dbReference type="GO" id="GO:0016709">
    <property type="term" value="F:oxidoreductase activity, acting on paired donors, with incorporation or reduction of molecular oxygen, NAD(P)H as one donor, and incorporation of one atom of oxygen"/>
    <property type="evidence" value="ECO:0007669"/>
    <property type="project" value="UniProtKB-ARBA"/>
</dbReference>
<sequence>MVSPDMLPDTVPVIVIGAGPVGLSVAIELRIHGIDVLVVEREFEIVDGHPKGRGNDLRTLEAYHRWGVSEELHRLSWQTRNPDQKLIITECIVDQPLGAYPLRYGRHVEESRKYAAEPSLSVPQPILMRVLQARAIELGARIWRGWEATTIQQQEKSREYNREPPIATDLKCLKTGAIHRVQSDYVVGCDGPNSLVRQIAGIPRNGDGPTARAYSYVVRTKTHKIGDLLKSPAHDSLAFLMVLNSRACTIISIPDEESWGFSFLVKDDAPSPTERQIIQVGRDVLGIDDAHLEVLSSSSYRVFTRVADSYSKGRLFLAGDSAHLCPPTGGHNMNTGIGDAVNLGWKLAAVLNGWGGEKLLSSYDIERRPVGTSVSNCAMDNSYSMANIGDIFAKLPPLEKDASQKVRFARGKIAYEATFQQWNSLGITLGQRYDKSPLIVKDDWEAPPYNTTAYWHYSSPGHRAPHLWLADGTPLIDHFGKGFTLLDVEASEVEVARFLEAADRVGLPFTHLALPANVARSKYLATITIIRPDQYISWQGDKSENYGALIDKIRGGLQDVKRLNAQL</sequence>
<dbReference type="GO" id="GO:0071949">
    <property type="term" value="F:FAD binding"/>
    <property type="evidence" value="ECO:0007669"/>
    <property type="project" value="InterPro"/>
</dbReference>
<evidence type="ECO:0000256" key="3">
    <source>
        <dbReference type="ARBA" id="ARBA00022827"/>
    </source>
</evidence>
<evidence type="ECO:0000313" key="6">
    <source>
        <dbReference type="EMBL" id="QKX64784.1"/>
    </source>
</evidence>
<dbReference type="OrthoDB" id="2096480at2759"/>
<keyword evidence="3" id="KW-0274">FAD</keyword>
<dbReference type="Pfam" id="PF21274">
    <property type="entry name" value="Rng_hyd_C"/>
    <property type="match status" value="1"/>
</dbReference>